<comment type="similarity">
    <text evidence="10">Belongs to the TonB-dependent receptor family.</text>
</comment>
<comment type="subcellular location">
    <subcellularLocation>
        <location evidence="1 10">Cell outer membrane</location>
        <topology evidence="1 10">Multi-pass membrane protein</topology>
    </subcellularLocation>
</comment>
<dbReference type="GO" id="GO:0044718">
    <property type="term" value="P:siderophore transmembrane transport"/>
    <property type="evidence" value="ECO:0007669"/>
    <property type="project" value="TreeGrafter"/>
</dbReference>
<evidence type="ECO:0000313" key="13">
    <source>
        <dbReference type="Proteomes" id="UP000769766"/>
    </source>
</evidence>
<evidence type="ECO:0000256" key="10">
    <source>
        <dbReference type="PROSITE-ProRule" id="PRU01360"/>
    </source>
</evidence>
<evidence type="ECO:0000313" key="12">
    <source>
        <dbReference type="EMBL" id="MBI2877075.1"/>
    </source>
</evidence>
<keyword evidence="4 10" id="KW-0812">Transmembrane</keyword>
<keyword evidence="6" id="KW-0798">TonB box</keyword>
<evidence type="ECO:0000256" key="7">
    <source>
        <dbReference type="ARBA" id="ARBA00023136"/>
    </source>
</evidence>
<name>A0A932G1B1_UNCTE</name>
<evidence type="ECO:0000256" key="6">
    <source>
        <dbReference type="ARBA" id="ARBA00023077"/>
    </source>
</evidence>
<evidence type="ECO:0000256" key="3">
    <source>
        <dbReference type="ARBA" id="ARBA00022452"/>
    </source>
</evidence>
<keyword evidence="8 12" id="KW-0675">Receptor</keyword>
<dbReference type="Pfam" id="PF00593">
    <property type="entry name" value="TonB_dep_Rec_b-barrel"/>
    <property type="match status" value="1"/>
</dbReference>
<dbReference type="PROSITE" id="PS52016">
    <property type="entry name" value="TONB_DEPENDENT_REC_3"/>
    <property type="match status" value="1"/>
</dbReference>
<protein>
    <submittedName>
        <fullName evidence="12">TonB-dependent receptor</fullName>
    </submittedName>
</protein>
<dbReference type="PANTHER" id="PTHR30069:SF29">
    <property type="entry name" value="HEMOGLOBIN AND HEMOGLOBIN-HAPTOGLOBIN-BINDING PROTEIN 1-RELATED"/>
    <property type="match status" value="1"/>
</dbReference>
<evidence type="ECO:0000259" key="11">
    <source>
        <dbReference type="Pfam" id="PF00593"/>
    </source>
</evidence>
<evidence type="ECO:0000256" key="1">
    <source>
        <dbReference type="ARBA" id="ARBA00004571"/>
    </source>
</evidence>
<evidence type="ECO:0000256" key="9">
    <source>
        <dbReference type="ARBA" id="ARBA00023237"/>
    </source>
</evidence>
<evidence type="ECO:0000256" key="8">
    <source>
        <dbReference type="ARBA" id="ARBA00023170"/>
    </source>
</evidence>
<dbReference type="SUPFAM" id="SSF56935">
    <property type="entry name" value="Porins"/>
    <property type="match status" value="1"/>
</dbReference>
<dbReference type="InterPro" id="IPR039426">
    <property type="entry name" value="TonB-dep_rcpt-like"/>
</dbReference>
<evidence type="ECO:0000256" key="4">
    <source>
        <dbReference type="ARBA" id="ARBA00022692"/>
    </source>
</evidence>
<dbReference type="InterPro" id="IPR036942">
    <property type="entry name" value="Beta-barrel_TonB_sf"/>
</dbReference>
<proteinExistence type="inferred from homology"/>
<comment type="caution">
    <text evidence="12">The sequence shown here is derived from an EMBL/GenBank/DDBJ whole genome shotgun (WGS) entry which is preliminary data.</text>
</comment>
<dbReference type="Proteomes" id="UP000769766">
    <property type="component" value="Unassembled WGS sequence"/>
</dbReference>
<dbReference type="GO" id="GO:0009279">
    <property type="term" value="C:cell outer membrane"/>
    <property type="evidence" value="ECO:0007669"/>
    <property type="project" value="UniProtKB-SubCell"/>
</dbReference>
<sequence>YQGKEDYYATFLQDQVWLTERLSLLPGIRFEWNRQEFETGDGMSGAKTLFDADPSVHLLYHPLRPLTLRAAFSRRVNRPKFDDIPPAEEEKGKEFRQGNPALKPAHSFNYDLGLDYATPNLFLGVNWSFKDVSDLIEDVVIGRKANKDVIQPTNVGDGWTTGIEIESRLGLGLFGMESLAGLDLWGNATFLDSKVKDSKTGQKDSFKDQPEILFNLGMDFAYPQWGTTFSLSWNYIGKAKNIEANGTQKRKAAFSTVDLSIHKRIYKNLFLVFEAENLFDEKKAESERLQSGETNIRNESFGRTFFLGTEIKF</sequence>
<keyword evidence="2 10" id="KW-0813">Transport</keyword>
<dbReference type="Gene3D" id="2.40.170.20">
    <property type="entry name" value="TonB-dependent receptor, beta-barrel domain"/>
    <property type="match status" value="1"/>
</dbReference>
<keyword evidence="3 10" id="KW-1134">Transmembrane beta strand</keyword>
<feature type="domain" description="TonB-dependent receptor-like beta-barrel" evidence="11">
    <location>
        <begin position="4"/>
        <end position="278"/>
    </location>
</feature>
<feature type="non-terminal residue" evidence="12">
    <location>
        <position position="1"/>
    </location>
</feature>
<gene>
    <name evidence="12" type="ORF">HYY20_09360</name>
</gene>
<keyword evidence="5" id="KW-0732">Signal</keyword>
<reference evidence="12" key="1">
    <citation type="submission" date="2020-07" db="EMBL/GenBank/DDBJ databases">
        <title>Huge and variable diversity of episymbiotic CPR bacteria and DPANN archaea in groundwater ecosystems.</title>
        <authorList>
            <person name="He C.Y."/>
            <person name="Keren R."/>
            <person name="Whittaker M."/>
            <person name="Farag I.F."/>
            <person name="Doudna J."/>
            <person name="Cate J.H.D."/>
            <person name="Banfield J.F."/>
        </authorList>
    </citation>
    <scope>NUCLEOTIDE SEQUENCE</scope>
    <source>
        <strain evidence="12">NC_groundwater_672_Ag_B-0.1um_62_36</strain>
    </source>
</reference>
<keyword evidence="9 10" id="KW-0998">Cell outer membrane</keyword>
<evidence type="ECO:0000256" key="5">
    <source>
        <dbReference type="ARBA" id="ARBA00022729"/>
    </source>
</evidence>
<organism evidence="12 13">
    <name type="scientific">Tectimicrobiota bacterium</name>
    <dbReference type="NCBI Taxonomy" id="2528274"/>
    <lineage>
        <taxon>Bacteria</taxon>
        <taxon>Pseudomonadati</taxon>
        <taxon>Nitrospinota/Tectimicrobiota group</taxon>
        <taxon>Candidatus Tectimicrobiota</taxon>
    </lineage>
</organism>
<dbReference type="InterPro" id="IPR000531">
    <property type="entry name" value="Beta-barrel_TonB"/>
</dbReference>
<evidence type="ECO:0000256" key="2">
    <source>
        <dbReference type="ARBA" id="ARBA00022448"/>
    </source>
</evidence>
<dbReference type="AlphaFoldDB" id="A0A932G1B1"/>
<dbReference type="PANTHER" id="PTHR30069">
    <property type="entry name" value="TONB-DEPENDENT OUTER MEMBRANE RECEPTOR"/>
    <property type="match status" value="1"/>
</dbReference>
<dbReference type="EMBL" id="JACPRF010000282">
    <property type="protein sequence ID" value="MBI2877075.1"/>
    <property type="molecule type" value="Genomic_DNA"/>
</dbReference>
<dbReference type="GO" id="GO:0015344">
    <property type="term" value="F:siderophore uptake transmembrane transporter activity"/>
    <property type="evidence" value="ECO:0007669"/>
    <property type="project" value="TreeGrafter"/>
</dbReference>
<keyword evidence="7 10" id="KW-0472">Membrane</keyword>
<accession>A0A932G1B1</accession>